<evidence type="ECO:0000259" key="9">
    <source>
        <dbReference type="Pfam" id="PF00720"/>
    </source>
</evidence>
<comment type="subcellular location">
    <subcellularLocation>
        <location evidence="1">Secreted</location>
    </subcellularLocation>
</comment>
<dbReference type="EMBL" id="JAXCEI010000018">
    <property type="protein sequence ID" value="MFA1543322.1"/>
    <property type="molecule type" value="Genomic_DNA"/>
</dbReference>
<dbReference type="InterPro" id="IPR000691">
    <property type="entry name" value="Prot_inh_I16_SSI"/>
</dbReference>
<keyword evidence="11" id="KW-1185">Reference proteome</keyword>
<dbReference type="SUPFAM" id="SSF55399">
    <property type="entry name" value="Subtilisin inhibitor"/>
    <property type="match status" value="1"/>
</dbReference>
<dbReference type="Pfam" id="PF00720">
    <property type="entry name" value="SSI"/>
    <property type="match status" value="1"/>
</dbReference>
<evidence type="ECO:0000256" key="5">
    <source>
        <dbReference type="ARBA" id="ARBA00022690"/>
    </source>
</evidence>
<dbReference type="InterPro" id="IPR020054">
    <property type="entry name" value="Prot_inh_SSI_I16_CS"/>
</dbReference>
<dbReference type="PROSITE" id="PS00999">
    <property type="entry name" value="SSI"/>
    <property type="match status" value="1"/>
</dbReference>
<evidence type="ECO:0000313" key="11">
    <source>
        <dbReference type="Proteomes" id="UP001569963"/>
    </source>
</evidence>
<evidence type="ECO:0000256" key="1">
    <source>
        <dbReference type="ARBA" id="ARBA00004613"/>
    </source>
</evidence>
<keyword evidence="6 8" id="KW-0722">Serine protease inhibitor</keyword>
<comment type="caution">
    <text evidence="10">The sequence shown here is derived from an EMBL/GenBank/DDBJ whole genome shotgun (WGS) entry which is preliminary data.</text>
</comment>
<dbReference type="Proteomes" id="UP001569963">
    <property type="component" value="Unassembled WGS sequence"/>
</dbReference>
<name>A0ABV4QJH4_9ACTN</name>
<feature type="domain" description="Subtilisin inhibitor" evidence="9">
    <location>
        <begin position="26"/>
        <end position="110"/>
    </location>
</feature>
<comment type="similarity">
    <text evidence="2 8">Belongs to the protease inhibitor I16 (SSI) family.</text>
</comment>
<evidence type="ECO:0000256" key="4">
    <source>
        <dbReference type="ARBA" id="ARBA00022525"/>
    </source>
</evidence>
<keyword evidence="5 8" id="KW-0646">Protease inhibitor</keyword>
<keyword evidence="4" id="KW-0964">Secreted</keyword>
<evidence type="ECO:0000313" key="10">
    <source>
        <dbReference type="EMBL" id="MFA1543322.1"/>
    </source>
</evidence>
<comment type="subunit">
    <text evidence="3">Homodimer.</text>
</comment>
<sequence>MPNLVTGVIAGALIALMPTVPSETGTSLRLTLTHPDRNTSGTRTVTLRCDPPGGGHPEAARACAELAESDGGFAHPPDGRMCTAVHAPVVARAEGRWRGRPTRFRAEFGNDCAMRARTGFVFAF</sequence>
<accession>A0ABV4QJH4</accession>
<evidence type="ECO:0000256" key="3">
    <source>
        <dbReference type="ARBA" id="ARBA00011738"/>
    </source>
</evidence>
<evidence type="ECO:0000256" key="2">
    <source>
        <dbReference type="ARBA" id="ARBA00010472"/>
    </source>
</evidence>
<protein>
    <submittedName>
        <fullName evidence="10">SSI family serine proteinase inhibitor</fullName>
    </submittedName>
</protein>
<dbReference type="Gene3D" id="3.30.350.10">
    <property type="entry name" value="Subtilisin inhibitor-like"/>
    <property type="match status" value="1"/>
</dbReference>
<evidence type="ECO:0000256" key="7">
    <source>
        <dbReference type="ARBA" id="ARBA00023157"/>
    </source>
</evidence>
<gene>
    <name evidence="10" type="ORF">SM611_30720</name>
</gene>
<dbReference type="PRINTS" id="PR00294">
    <property type="entry name" value="SSBTLNINHBTR"/>
</dbReference>
<organism evidence="10 11">
    <name type="scientific">Actinomadura monticuli</name>
    <dbReference type="NCBI Taxonomy" id="3097367"/>
    <lineage>
        <taxon>Bacteria</taxon>
        <taxon>Bacillati</taxon>
        <taxon>Actinomycetota</taxon>
        <taxon>Actinomycetes</taxon>
        <taxon>Streptosporangiales</taxon>
        <taxon>Thermomonosporaceae</taxon>
        <taxon>Actinomadura</taxon>
    </lineage>
</organism>
<dbReference type="RefSeq" id="WP_371953825.1">
    <property type="nucleotide sequence ID" value="NZ_JAXCEI010000018.1"/>
</dbReference>
<keyword evidence="7" id="KW-1015">Disulfide bond</keyword>
<dbReference type="InterPro" id="IPR023549">
    <property type="entry name" value="Subtilisin_inhibitor"/>
</dbReference>
<proteinExistence type="inferred from homology"/>
<dbReference type="InterPro" id="IPR036819">
    <property type="entry name" value="Subtilisin_inhibitor-like_sf"/>
</dbReference>
<evidence type="ECO:0000256" key="6">
    <source>
        <dbReference type="ARBA" id="ARBA00022900"/>
    </source>
</evidence>
<reference evidence="10 11" key="1">
    <citation type="submission" date="2023-11" db="EMBL/GenBank/DDBJ databases">
        <title>Actinomadura monticuli sp. nov., isolated from volcanic ash.</title>
        <authorList>
            <person name="Lee S.D."/>
            <person name="Yang H."/>
            <person name="Kim I.S."/>
        </authorList>
    </citation>
    <scope>NUCLEOTIDE SEQUENCE [LARGE SCALE GENOMIC DNA]</scope>
    <source>
        <strain evidence="10 11">DLS-62</strain>
    </source>
</reference>
<evidence type="ECO:0000256" key="8">
    <source>
        <dbReference type="RuleBase" id="RU003471"/>
    </source>
</evidence>